<dbReference type="RefSeq" id="WP_014976342.1">
    <property type="nucleotide sequence ID" value="NC_018678.1"/>
</dbReference>
<organism evidence="2 3">
    <name type="scientific">Alteromonas macleodii (strain English Channel 673)</name>
    <dbReference type="NCBI Taxonomy" id="1004788"/>
    <lineage>
        <taxon>Bacteria</taxon>
        <taxon>Pseudomonadati</taxon>
        <taxon>Pseudomonadota</taxon>
        <taxon>Gammaproteobacteria</taxon>
        <taxon>Alteromonadales</taxon>
        <taxon>Alteromonadaceae</taxon>
        <taxon>Alteromonas/Salinimonas group</taxon>
        <taxon>Alteromonas</taxon>
    </lineage>
</organism>
<dbReference type="CDD" id="cd03112">
    <property type="entry name" value="CobW-like"/>
    <property type="match status" value="1"/>
</dbReference>
<dbReference type="SUPFAM" id="SSF52540">
    <property type="entry name" value="P-loop containing nucleoside triphosphate hydrolases"/>
    <property type="match status" value="1"/>
</dbReference>
<dbReference type="InterPro" id="IPR051316">
    <property type="entry name" value="Zinc-reg_GTPase_activator"/>
</dbReference>
<reference evidence="3" key="1">
    <citation type="journal article" date="2012" name="Sci. Rep.">
        <title>Genomes of surface isolates of Alteromonas macleodii: the life of a widespread marine opportunistic copiotroph.</title>
        <authorList>
            <person name="Lopez-Perez M."/>
            <person name="Gonzaga A."/>
            <person name="Martin-Cuadrado A.B."/>
            <person name="Onyshchenko O."/>
            <person name="Ghavidel A."/>
            <person name="Ghai R."/>
            <person name="Rodriguez-Valera F."/>
        </authorList>
    </citation>
    <scope>NUCLEOTIDE SEQUENCE [LARGE SCALE GENOMIC DNA]</scope>
    <source>
        <strain evidence="3">English Channel 673</strain>
    </source>
</reference>
<evidence type="ECO:0000313" key="3">
    <source>
        <dbReference type="Proteomes" id="UP000006296"/>
    </source>
</evidence>
<accession>A0AB32ZXW5</accession>
<evidence type="ECO:0000313" key="2">
    <source>
        <dbReference type="EMBL" id="AFT74324.1"/>
    </source>
</evidence>
<dbReference type="Proteomes" id="UP000006296">
    <property type="component" value="Chromosome"/>
</dbReference>
<dbReference type="KEGG" id="amg:AMEC673_08150"/>
<sequence>MIKAVPTNIITGFLGVGKTSSLLHLLKQKPANERWAILINEFGEIGIDGSLVNGSRNKAHNNNASNEKRVFIREVPGGCMCCAAGLPMQIALNQLLAESKPNRLLIEPTGLGHPIEVLQTLAAEHYQDVLDIQKTVTLVDARKLADPRYTSHDTFNQQIAIADVIVGNKQDLYTHSDAEALETYVVQRTKPNTPVLLCEKGEFPISVLKGSSSALTHIKAQKLHDHKTTTTPSINEQPFPDSGVLRVENKGEGFKAVGWRFSPSREFDRIALLKWMHNLNVERLKAVVITSDGVFSYNVVDNEVTEAELSECSETKIEIIAIELNPIWDEELTKCLSVY</sequence>
<dbReference type="Gene3D" id="3.40.50.300">
    <property type="entry name" value="P-loop containing nucleotide triphosphate hydrolases"/>
    <property type="match status" value="1"/>
</dbReference>
<gene>
    <name evidence="2" type="ordered locus">AMEC673_08150</name>
</gene>
<evidence type="ECO:0000259" key="1">
    <source>
        <dbReference type="Pfam" id="PF02492"/>
    </source>
</evidence>
<dbReference type="EMBL" id="CP003844">
    <property type="protein sequence ID" value="AFT74324.1"/>
    <property type="molecule type" value="Genomic_DNA"/>
</dbReference>
<dbReference type="InterPro" id="IPR027417">
    <property type="entry name" value="P-loop_NTPase"/>
</dbReference>
<dbReference type="GO" id="GO:0005737">
    <property type="term" value="C:cytoplasm"/>
    <property type="evidence" value="ECO:0007669"/>
    <property type="project" value="TreeGrafter"/>
</dbReference>
<dbReference type="PANTHER" id="PTHR13748">
    <property type="entry name" value="COBW-RELATED"/>
    <property type="match status" value="1"/>
</dbReference>
<dbReference type="AlphaFoldDB" id="A0AB32ZXW5"/>
<name>A0AB32ZXW5_ALTME</name>
<protein>
    <recommendedName>
        <fullName evidence="1">CobW/HypB/UreG nucleotide-binding domain-containing protein</fullName>
    </recommendedName>
</protein>
<dbReference type="PANTHER" id="PTHR13748:SF46">
    <property type="entry name" value="ZINC CHAPERONE YEIR"/>
    <property type="match status" value="1"/>
</dbReference>
<proteinExistence type="predicted"/>
<feature type="domain" description="CobW/HypB/UreG nucleotide-binding" evidence="1">
    <location>
        <begin position="6"/>
        <end position="193"/>
    </location>
</feature>
<dbReference type="Pfam" id="PF02492">
    <property type="entry name" value="cobW"/>
    <property type="match status" value="1"/>
</dbReference>
<dbReference type="InterPro" id="IPR003495">
    <property type="entry name" value="CobW/HypB/UreG_nucleotide-bd"/>
</dbReference>